<dbReference type="AlphaFoldDB" id="A0A225SM44"/>
<keyword evidence="1" id="KW-0472">Membrane</keyword>
<proteinExistence type="predicted"/>
<feature type="transmembrane region" description="Helical" evidence="1">
    <location>
        <begin position="56"/>
        <end position="77"/>
    </location>
</feature>
<sequence length="116" mass="12372">MQFFISYGWPGLAGAVIASLLMSFLVMTLYMIGSRLKTDSHDEAINFICGPWLGKVMDWMITFFLFGSVVVMLAGAGSSAHQQAGVPQALGSAIAAVLTIIIVCLGIKRVITLLSC</sequence>
<keyword evidence="1" id="KW-1133">Transmembrane helix</keyword>
<dbReference type="PANTHER" id="PTHR37814">
    <property type="entry name" value="CONSERVED MEMBRANE PROTEIN"/>
    <property type="match status" value="1"/>
</dbReference>
<evidence type="ECO:0000313" key="2">
    <source>
        <dbReference type="EMBL" id="OWY31577.1"/>
    </source>
</evidence>
<gene>
    <name evidence="2" type="ORF">CEJ45_24410</name>
</gene>
<comment type="caution">
    <text evidence="2">The sequence shown here is derived from an EMBL/GenBank/DDBJ whole genome shotgun (WGS) entry which is preliminary data.</text>
</comment>
<evidence type="ECO:0000256" key="1">
    <source>
        <dbReference type="SAM" id="Phobius"/>
    </source>
</evidence>
<dbReference type="Proteomes" id="UP000214747">
    <property type="component" value="Unassembled WGS sequence"/>
</dbReference>
<dbReference type="EMBL" id="NJGV01000066">
    <property type="protein sequence ID" value="OWY31577.1"/>
    <property type="molecule type" value="Genomic_DNA"/>
</dbReference>
<keyword evidence="3" id="KW-1185">Reference proteome</keyword>
<dbReference type="RefSeq" id="WP_088757564.1">
    <property type="nucleotide sequence ID" value="NZ_NJGV01000066.1"/>
</dbReference>
<accession>A0A225SM44</accession>
<protein>
    <submittedName>
        <fullName evidence="2">Uncharacterized protein</fullName>
    </submittedName>
</protein>
<keyword evidence="1" id="KW-0812">Transmembrane</keyword>
<reference evidence="2 3" key="1">
    <citation type="journal article" date="2010" name="Int. J. Syst. Evol. Microbiol.">
        <title>Reclassification of Herbaspirillum putei as a later heterotypic synonym of Herbaspirillum huttiense, with the description of H. huttiense subsp. huttiense subsp. nov. and H. huttiense subsp. putei subsp. nov., comb. nov., and description of Herbaspirillum aquaticum sp. nov.</title>
        <authorList>
            <person name="Dobritsa A.P."/>
            <person name="Reddy M.C."/>
            <person name="Samadpour M."/>
        </authorList>
    </citation>
    <scope>NUCLEOTIDE SEQUENCE [LARGE SCALE GENOMIC DNA]</scope>
    <source>
        <strain evidence="2 3">IEH 4430</strain>
    </source>
</reference>
<organism evidence="2 3">
    <name type="scientific">Herbaspirillum aquaticum</name>
    <dbReference type="NCBI Taxonomy" id="568783"/>
    <lineage>
        <taxon>Bacteria</taxon>
        <taxon>Pseudomonadati</taxon>
        <taxon>Pseudomonadota</taxon>
        <taxon>Betaproteobacteria</taxon>
        <taxon>Burkholderiales</taxon>
        <taxon>Oxalobacteraceae</taxon>
        <taxon>Herbaspirillum</taxon>
    </lineage>
</organism>
<name>A0A225SM44_9BURK</name>
<dbReference type="PANTHER" id="PTHR37814:SF1">
    <property type="entry name" value="MEMBRANE PROTEIN"/>
    <property type="match status" value="1"/>
</dbReference>
<feature type="transmembrane region" description="Helical" evidence="1">
    <location>
        <begin position="12"/>
        <end position="32"/>
    </location>
</feature>
<feature type="transmembrane region" description="Helical" evidence="1">
    <location>
        <begin position="89"/>
        <end position="107"/>
    </location>
</feature>
<evidence type="ECO:0000313" key="3">
    <source>
        <dbReference type="Proteomes" id="UP000214747"/>
    </source>
</evidence>
<dbReference type="InterPro" id="IPR038728">
    <property type="entry name" value="YkvI-like"/>
</dbReference>